<keyword evidence="7" id="KW-0046">Antibiotic resistance</keyword>
<organism evidence="11 12">
    <name type="scientific">Streptomyces showdoensis</name>
    <dbReference type="NCBI Taxonomy" id="68268"/>
    <lineage>
        <taxon>Bacteria</taxon>
        <taxon>Bacillati</taxon>
        <taxon>Actinomycetota</taxon>
        <taxon>Actinomycetes</taxon>
        <taxon>Kitasatosporales</taxon>
        <taxon>Streptomycetaceae</taxon>
        <taxon>Streptomyces</taxon>
    </lineage>
</organism>
<evidence type="ECO:0000256" key="4">
    <source>
        <dbReference type="ARBA" id="ARBA00022692"/>
    </source>
</evidence>
<dbReference type="PROSITE" id="PS00216">
    <property type="entry name" value="SUGAR_TRANSPORT_1"/>
    <property type="match status" value="1"/>
</dbReference>
<feature type="domain" description="Major facilitator superfamily (MFS) profile" evidence="10">
    <location>
        <begin position="24"/>
        <end position="465"/>
    </location>
</feature>
<dbReference type="InterPro" id="IPR011701">
    <property type="entry name" value="MFS"/>
</dbReference>
<feature type="transmembrane region" description="Helical" evidence="9">
    <location>
        <begin position="280"/>
        <end position="304"/>
    </location>
</feature>
<keyword evidence="5 9" id="KW-1133">Transmembrane helix</keyword>
<dbReference type="CDD" id="cd17321">
    <property type="entry name" value="MFS_MMR_MDR_like"/>
    <property type="match status" value="1"/>
</dbReference>
<feature type="transmembrane region" description="Helical" evidence="9">
    <location>
        <begin position="177"/>
        <end position="199"/>
    </location>
</feature>
<dbReference type="EMBL" id="LAQS01000026">
    <property type="protein sequence ID" value="KKZ72517.1"/>
    <property type="molecule type" value="Genomic_DNA"/>
</dbReference>
<dbReference type="InterPro" id="IPR036259">
    <property type="entry name" value="MFS_trans_sf"/>
</dbReference>
<evidence type="ECO:0000256" key="3">
    <source>
        <dbReference type="ARBA" id="ARBA00022475"/>
    </source>
</evidence>
<evidence type="ECO:0000256" key="9">
    <source>
        <dbReference type="SAM" id="Phobius"/>
    </source>
</evidence>
<feature type="transmembrane region" description="Helical" evidence="9">
    <location>
        <begin position="438"/>
        <end position="458"/>
    </location>
</feature>
<evidence type="ECO:0000313" key="12">
    <source>
        <dbReference type="Proteomes" id="UP000265325"/>
    </source>
</evidence>
<feature type="transmembrane region" description="Helical" evidence="9">
    <location>
        <begin position="21"/>
        <end position="49"/>
    </location>
</feature>
<dbReference type="PANTHER" id="PTHR42718">
    <property type="entry name" value="MAJOR FACILITATOR SUPERFAMILY MULTIDRUG TRANSPORTER MFSC"/>
    <property type="match status" value="1"/>
</dbReference>
<dbReference type="Gene3D" id="1.20.1720.10">
    <property type="entry name" value="Multidrug resistance protein D"/>
    <property type="match status" value="1"/>
</dbReference>
<gene>
    <name evidence="11" type="ORF">VO63_18135</name>
</gene>
<feature type="transmembrane region" description="Helical" evidence="9">
    <location>
        <begin position="61"/>
        <end position="79"/>
    </location>
</feature>
<dbReference type="Proteomes" id="UP000265325">
    <property type="component" value="Unassembled WGS sequence"/>
</dbReference>
<evidence type="ECO:0000256" key="8">
    <source>
        <dbReference type="SAM" id="MobiDB-lite"/>
    </source>
</evidence>
<evidence type="ECO:0000259" key="10">
    <source>
        <dbReference type="PROSITE" id="PS50850"/>
    </source>
</evidence>
<dbReference type="SUPFAM" id="SSF103473">
    <property type="entry name" value="MFS general substrate transporter"/>
    <property type="match status" value="1"/>
</dbReference>
<dbReference type="Gene3D" id="1.20.1250.20">
    <property type="entry name" value="MFS general substrate transporter like domains"/>
    <property type="match status" value="1"/>
</dbReference>
<evidence type="ECO:0000256" key="7">
    <source>
        <dbReference type="ARBA" id="ARBA00023251"/>
    </source>
</evidence>
<feature type="transmembrane region" description="Helical" evidence="9">
    <location>
        <begin position="149"/>
        <end position="171"/>
    </location>
</feature>
<feature type="transmembrane region" description="Helical" evidence="9">
    <location>
        <begin position="114"/>
        <end position="137"/>
    </location>
</feature>
<protein>
    <submittedName>
        <fullName evidence="11">MFS transporter</fullName>
    </submittedName>
</protein>
<sequence length="498" mass="50577">MPVTERTPTLPDLETVVSVRAWSLLLVLCGTIFLEGIDVAMLAVAVPAVRADLGLSTGTTAWVMSAYVLGYAGFTLLGGRAADLLGRRRMFLGWLAVFLVFSGLGGFAEEGWTLILARFVTGVAAAFMTPAAMSIITTSYAEGPERDKALLVFAGTAAGGFSLGLVIGGVLTTLGGWHWVFFAPVLLAAVVLAAAVRLIPAEARPVRTGGFDLGGALTAAGAMLLLAYGIVRLEHGLDGWAVTAAVLAGGLVLAGLFVAVERRAAAPLVRLGLLRRAPLVRADLGALLFVGSFFGFQFVATLYLQELRGWSSLQTAFALLVMGCDAILAPTLTPRLVARYGNAKVILGGFVLAVLSYALFLPVGPDRSYAAMFPALLLTGLAFSLAYGPLTIAGTDGVAEEEQGLASGLLTTATQFGSAVGVAAVTAVYGIAGGGLDGIRAALVVPLAMVAVGAVIAATGVRGSRAAADGPDADPGQVPGQAPGPAAAPAPAATKLTA</sequence>
<feature type="transmembrane region" description="Helical" evidence="9">
    <location>
        <begin position="237"/>
        <end position="260"/>
    </location>
</feature>
<reference evidence="11 12" key="1">
    <citation type="submission" date="2015-05" db="EMBL/GenBank/DDBJ databases">
        <title>Draft Genome assembly of Streptomyces showdoensis.</title>
        <authorList>
            <person name="Thapa K.K."/>
            <person name="Metsa-Ketela M."/>
        </authorList>
    </citation>
    <scope>NUCLEOTIDE SEQUENCE [LARGE SCALE GENOMIC DNA]</scope>
    <source>
        <strain evidence="11 12">ATCC 15227</strain>
    </source>
</reference>
<dbReference type="GO" id="GO:0005886">
    <property type="term" value="C:plasma membrane"/>
    <property type="evidence" value="ECO:0007669"/>
    <property type="project" value="UniProtKB-SubCell"/>
</dbReference>
<evidence type="ECO:0000313" key="11">
    <source>
        <dbReference type="EMBL" id="KKZ72517.1"/>
    </source>
</evidence>
<evidence type="ECO:0000256" key="5">
    <source>
        <dbReference type="ARBA" id="ARBA00022989"/>
    </source>
</evidence>
<proteinExistence type="predicted"/>
<feature type="transmembrane region" description="Helical" evidence="9">
    <location>
        <begin position="409"/>
        <end position="432"/>
    </location>
</feature>
<name>A0A2P2GLY3_STREW</name>
<keyword evidence="12" id="KW-1185">Reference proteome</keyword>
<dbReference type="PANTHER" id="PTHR42718:SF46">
    <property type="entry name" value="BLR6921 PROTEIN"/>
    <property type="match status" value="1"/>
</dbReference>
<dbReference type="InterPro" id="IPR005829">
    <property type="entry name" value="Sugar_transporter_CS"/>
</dbReference>
<feature type="transmembrane region" description="Helical" evidence="9">
    <location>
        <begin position="369"/>
        <end position="388"/>
    </location>
</feature>
<dbReference type="GO" id="GO:0022857">
    <property type="term" value="F:transmembrane transporter activity"/>
    <property type="evidence" value="ECO:0007669"/>
    <property type="project" value="InterPro"/>
</dbReference>
<accession>A0A2P2GLY3</accession>
<dbReference type="AlphaFoldDB" id="A0A2P2GLY3"/>
<feature type="transmembrane region" description="Helical" evidence="9">
    <location>
        <begin position="91"/>
        <end position="108"/>
    </location>
</feature>
<comment type="subcellular location">
    <subcellularLocation>
        <location evidence="1">Cell membrane</location>
        <topology evidence="1">Multi-pass membrane protein</topology>
    </subcellularLocation>
</comment>
<keyword evidence="6 9" id="KW-0472">Membrane</keyword>
<evidence type="ECO:0000256" key="1">
    <source>
        <dbReference type="ARBA" id="ARBA00004651"/>
    </source>
</evidence>
<comment type="caution">
    <text evidence="11">The sequence shown here is derived from an EMBL/GenBank/DDBJ whole genome shotgun (WGS) entry which is preliminary data.</text>
</comment>
<dbReference type="Pfam" id="PF07690">
    <property type="entry name" value="MFS_1"/>
    <property type="match status" value="1"/>
</dbReference>
<feature type="transmembrane region" description="Helical" evidence="9">
    <location>
        <begin position="316"/>
        <end position="333"/>
    </location>
</feature>
<dbReference type="GO" id="GO:0046677">
    <property type="term" value="P:response to antibiotic"/>
    <property type="evidence" value="ECO:0007669"/>
    <property type="project" value="UniProtKB-KW"/>
</dbReference>
<feature type="region of interest" description="Disordered" evidence="8">
    <location>
        <begin position="466"/>
        <end position="498"/>
    </location>
</feature>
<dbReference type="InterPro" id="IPR020846">
    <property type="entry name" value="MFS_dom"/>
</dbReference>
<feature type="transmembrane region" description="Helical" evidence="9">
    <location>
        <begin position="345"/>
        <end position="363"/>
    </location>
</feature>
<keyword evidence="3" id="KW-1003">Cell membrane</keyword>
<keyword evidence="4 9" id="KW-0812">Transmembrane</keyword>
<keyword evidence="2" id="KW-0813">Transport</keyword>
<evidence type="ECO:0000256" key="2">
    <source>
        <dbReference type="ARBA" id="ARBA00022448"/>
    </source>
</evidence>
<evidence type="ECO:0000256" key="6">
    <source>
        <dbReference type="ARBA" id="ARBA00023136"/>
    </source>
</evidence>
<dbReference type="PROSITE" id="PS50850">
    <property type="entry name" value="MFS"/>
    <property type="match status" value="1"/>
</dbReference>
<feature type="transmembrane region" description="Helical" evidence="9">
    <location>
        <begin position="211"/>
        <end position="231"/>
    </location>
</feature>